<protein>
    <submittedName>
        <fullName evidence="2">Part of AAA domain-containing protein</fullName>
    </submittedName>
</protein>
<sequence length="581" mass="67316">MITYPLLNEIIIKISEDIGWKIEFAECWMRIDRVIGDKKQTKQDDPSVPVKTDKEIEEENASVDELVKANDLLNSFFARDLERIISNVKTNNFGVSLDAYVEHNAAERINIETNKEALFEIFDPSHLPYGKWPNGYPARSMQQVAVNISMDRQKLTQKIFSVNGPPGTGKTFLLKDIIAANLVERALLLSEFERPDDAFTNEIGTITYKGFDSTLKDIDNRLKEYGILVASNNNAAVKNITIELPKKSSLKSEYKDQYTYFDDLSNRILDDETWGICAAALGNRKNCAEFMDEFWPIKLEEKEKFKFNKHLLDLHTGNGEKKRTPADCEKYWKEAKSKFIEALQAVQAEYGEINACYQKLKEINGYLKDQRDKENQYRENAKFCDELVAQKEELQVLCAELDDDFARCTSQMQEIRNILTFFRLRCLLQPKNEMIQQYNIIEKRRQNALKQKLAEEDKIAALNKSMIKVNKIKEQLENDRLTLVQQISDCQNFVEPIRKRYQGLLPDDSFLSDLVGENSEEERKAAQNTAPWNADKGRDAEIFRDTIPELYACGASYLYYVCIGWQLPEKYRERRVRSSTD</sequence>
<reference evidence="3" key="1">
    <citation type="submission" date="2016-11" db="EMBL/GenBank/DDBJ databases">
        <authorList>
            <person name="Varghese N."/>
            <person name="Submissions S."/>
        </authorList>
    </citation>
    <scope>NUCLEOTIDE SEQUENCE [LARGE SCALE GENOMIC DNA]</scope>
    <source>
        <strain evidence="3">DSM 15449</strain>
    </source>
</reference>
<evidence type="ECO:0000313" key="2">
    <source>
        <dbReference type="EMBL" id="SHJ12529.1"/>
    </source>
</evidence>
<feature type="coiled-coil region" evidence="1">
    <location>
        <begin position="431"/>
        <end position="479"/>
    </location>
</feature>
<gene>
    <name evidence="2" type="ORF">SAMN02746098_05199</name>
</gene>
<dbReference type="InterPro" id="IPR027417">
    <property type="entry name" value="P-loop_NTPase"/>
</dbReference>
<dbReference type="STRING" id="1121420.SAMN02746098_05199"/>
<organism evidence="2 3">
    <name type="scientific">Desulfosporosinus lacus DSM 15449</name>
    <dbReference type="NCBI Taxonomy" id="1121420"/>
    <lineage>
        <taxon>Bacteria</taxon>
        <taxon>Bacillati</taxon>
        <taxon>Bacillota</taxon>
        <taxon>Clostridia</taxon>
        <taxon>Eubacteriales</taxon>
        <taxon>Desulfitobacteriaceae</taxon>
        <taxon>Desulfosporosinus</taxon>
    </lineage>
</organism>
<dbReference type="EMBL" id="FQXJ01000039">
    <property type="protein sequence ID" value="SHJ12529.1"/>
    <property type="molecule type" value="Genomic_DNA"/>
</dbReference>
<evidence type="ECO:0000313" key="3">
    <source>
        <dbReference type="Proteomes" id="UP000183954"/>
    </source>
</evidence>
<proteinExistence type="predicted"/>
<accession>A0A1M6GRH3</accession>
<dbReference type="Proteomes" id="UP000183954">
    <property type="component" value="Unassembled WGS sequence"/>
</dbReference>
<keyword evidence="1" id="KW-0175">Coiled coil</keyword>
<name>A0A1M6GRH3_9FIRM</name>
<dbReference type="AlphaFoldDB" id="A0A1M6GRH3"/>
<evidence type="ECO:0000256" key="1">
    <source>
        <dbReference type="SAM" id="Coils"/>
    </source>
</evidence>
<dbReference type="SUPFAM" id="SSF52540">
    <property type="entry name" value="P-loop containing nucleoside triphosphate hydrolases"/>
    <property type="match status" value="1"/>
</dbReference>
<keyword evidence="3" id="KW-1185">Reference proteome</keyword>
<dbReference type="Gene3D" id="3.40.50.300">
    <property type="entry name" value="P-loop containing nucleotide triphosphate hydrolases"/>
    <property type="match status" value="1"/>
</dbReference>